<organism evidence="2 3">
    <name type="scientific">Pseudozyma flocculosa PF-1</name>
    <dbReference type="NCBI Taxonomy" id="1277687"/>
    <lineage>
        <taxon>Eukaryota</taxon>
        <taxon>Fungi</taxon>
        <taxon>Dikarya</taxon>
        <taxon>Basidiomycota</taxon>
        <taxon>Ustilaginomycotina</taxon>
        <taxon>Ustilaginomycetes</taxon>
        <taxon>Ustilaginales</taxon>
        <taxon>Ustilaginaceae</taxon>
        <taxon>Pseudozyma</taxon>
    </lineage>
</organism>
<reference evidence="2 3" key="1">
    <citation type="journal article" date="2013" name="Plant Cell">
        <title>The transition from a phytopathogenic smut ancestor to an anamorphic biocontrol agent deciphered by comparative whole-genome analysis.</title>
        <authorList>
            <person name="Lefebvre F."/>
            <person name="Joly D.L."/>
            <person name="Labbe C."/>
            <person name="Teichmann B."/>
            <person name="Linning R."/>
            <person name="Belzile F."/>
            <person name="Bakkeren G."/>
            <person name="Belanger R.R."/>
        </authorList>
    </citation>
    <scope>NUCLEOTIDE SEQUENCE [LARGE SCALE GENOMIC DNA]</scope>
    <source>
        <strain evidence="2 3">PF-1</strain>
    </source>
</reference>
<name>A0A061H431_9BASI</name>
<keyword evidence="1" id="KW-0732">Signal</keyword>
<gene>
    <name evidence="2" type="ORF">PFL1_05415</name>
</gene>
<dbReference type="RefSeq" id="XP_007881138.1">
    <property type="nucleotide sequence ID" value="XM_007882947.1"/>
</dbReference>
<accession>A0A061H431</accession>
<feature type="chain" id="PRO_5001599710" description="RlpA-like protein double-psi beta-barrel domain-containing protein" evidence="1">
    <location>
        <begin position="20"/>
        <end position="124"/>
    </location>
</feature>
<feature type="signal peptide" evidence="1">
    <location>
        <begin position="1"/>
        <end position="19"/>
    </location>
</feature>
<dbReference type="GeneID" id="19319508"/>
<dbReference type="EMBL" id="KE361641">
    <property type="protein sequence ID" value="EPQ27134.1"/>
    <property type="molecule type" value="Genomic_DNA"/>
</dbReference>
<dbReference type="KEGG" id="pfp:PFL1_05415"/>
<dbReference type="AlphaFoldDB" id="A0A061H431"/>
<sequence length="124" mass="13528">MKFLATSVLLSLTLGLAAGYEKWPAAPFFAIKTDIGSVKWYPEARLFCFAYGPCDNGCAPPDGFRITYNGKPIAVSTVADIPENCVDAQSDPGISTSHPTKGLKLEVPNFQQRDISDHWTYSPN</sequence>
<evidence type="ECO:0000256" key="1">
    <source>
        <dbReference type="SAM" id="SignalP"/>
    </source>
</evidence>
<dbReference type="HOGENOM" id="CLU_2004901_0_0_1"/>
<dbReference type="Proteomes" id="UP000053664">
    <property type="component" value="Unassembled WGS sequence"/>
</dbReference>
<evidence type="ECO:0008006" key="4">
    <source>
        <dbReference type="Google" id="ProtNLM"/>
    </source>
</evidence>
<protein>
    <recommendedName>
        <fullName evidence="4">RlpA-like protein double-psi beta-barrel domain-containing protein</fullName>
    </recommendedName>
</protein>
<evidence type="ECO:0000313" key="2">
    <source>
        <dbReference type="EMBL" id="EPQ27134.1"/>
    </source>
</evidence>
<evidence type="ECO:0000313" key="3">
    <source>
        <dbReference type="Proteomes" id="UP000053664"/>
    </source>
</evidence>
<proteinExistence type="predicted"/>